<dbReference type="FunFam" id="2.30.42.10:FF:000107">
    <property type="entry name" value="26S proteasome non-ATPase regulatory subunit 9"/>
    <property type="match status" value="1"/>
</dbReference>
<feature type="compositionally biased region" description="Low complexity" evidence="5">
    <location>
        <begin position="105"/>
        <end position="121"/>
    </location>
</feature>
<evidence type="ECO:0000256" key="4">
    <source>
        <dbReference type="ARBA" id="ARBA00030007"/>
    </source>
</evidence>
<dbReference type="EMBL" id="KZ149924">
    <property type="protein sequence ID" value="PZC77621.1"/>
    <property type="molecule type" value="Genomic_DNA"/>
</dbReference>
<evidence type="ECO:0000256" key="3">
    <source>
        <dbReference type="ARBA" id="ARBA00023186"/>
    </source>
</evidence>
<evidence type="ECO:0000256" key="1">
    <source>
        <dbReference type="ARBA" id="ARBA00005256"/>
    </source>
</evidence>
<dbReference type="GO" id="GO:0005634">
    <property type="term" value="C:nucleus"/>
    <property type="evidence" value="ECO:0007669"/>
    <property type="project" value="TreeGrafter"/>
</dbReference>
<dbReference type="Proteomes" id="UP000249218">
    <property type="component" value="Unassembled WGS sequence"/>
</dbReference>
<evidence type="ECO:0000256" key="5">
    <source>
        <dbReference type="SAM" id="MobiDB-lite"/>
    </source>
</evidence>
<evidence type="ECO:0000313" key="8">
    <source>
        <dbReference type="Proteomes" id="UP000249218"/>
    </source>
</evidence>
<dbReference type="AlphaFoldDB" id="A0A2W1BTE8"/>
<organism evidence="7 8">
    <name type="scientific">Helicoverpa armigera</name>
    <name type="common">Cotton bollworm</name>
    <name type="synonym">Heliothis armigera</name>
    <dbReference type="NCBI Taxonomy" id="29058"/>
    <lineage>
        <taxon>Eukaryota</taxon>
        <taxon>Metazoa</taxon>
        <taxon>Ecdysozoa</taxon>
        <taxon>Arthropoda</taxon>
        <taxon>Hexapoda</taxon>
        <taxon>Insecta</taxon>
        <taxon>Pterygota</taxon>
        <taxon>Neoptera</taxon>
        <taxon>Endopterygota</taxon>
        <taxon>Lepidoptera</taxon>
        <taxon>Glossata</taxon>
        <taxon>Ditrysia</taxon>
        <taxon>Noctuoidea</taxon>
        <taxon>Noctuidae</taxon>
        <taxon>Heliothinae</taxon>
        <taxon>Helicoverpa</taxon>
    </lineage>
</organism>
<dbReference type="InterPro" id="IPR036034">
    <property type="entry name" value="PDZ_sf"/>
</dbReference>
<dbReference type="SMART" id="SM00228">
    <property type="entry name" value="PDZ"/>
    <property type="match status" value="1"/>
</dbReference>
<accession>A0A2W1BTE8</accession>
<dbReference type="Pfam" id="PF13180">
    <property type="entry name" value="PDZ_2"/>
    <property type="match status" value="1"/>
</dbReference>
<evidence type="ECO:0000313" key="7">
    <source>
        <dbReference type="EMBL" id="PZC77621.1"/>
    </source>
</evidence>
<dbReference type="Gene3D" id="6.10.140.1710">
    <property type="match status" value="1"/>
</dbReference>
<dbReference type="SUPFAM" id="SSF50156">
    <property type="entry name" value="PDZ domain-like"/>
    <property type="match status" value="1"/>
</dbReference>
<dbReference type="OMA" id="DWGGRGM"/>
<dbReference type="PANTHER" id="PTHR12651">
    <property type="entry name" value="26S PROTEASOME NON-ATPASE REGULATORY SUBUNIT 9"/>
    <property type="match status" value="1"/>
</dbReference>
<dbReference type="OrthoDB" id="72325at2759"/>
<evidence type="ECO:0000259" key="6">
    <source>
        <dbReference type="SMART" id="SM00228"/>
    </source>
</evidence>
<protein>
    <recommendedName>
        <fullName evidence="2">26S proteasome non-ATPase regulatory subunit 9</fullName>
    </recommendedName>
    <alternativeName>
        <fullName evidence="4">26S proteasome regulatory subunit p27</fullName>
    </alternativeName>
</protein>
<evidence type="ECO:0000256" key="2">
    <source>
        <dbReference type="ARBA" id="ARBA00014937"/>
    </source>
</evidence>
<gene>
    <name evidence="7" type="primary">HaOG203129</name>
    <name evidence="7" type="ORF">B5X24_HaOG203129</name>
</gene>
<name>A0A2W1BTE8_HELAM</name>
<proteinExistence type="inferred from homology"/>
<dbReference type="PANTHER" id="PTHR12651:SF1">
    <property type="entry name" value="26S PROTEASOME NON-ATPASE REGULATORY SUBUNIT 9"/>
    <property type="match status" value="1"/>
</dbReference>
<feature type="region of interest" description="Disordered" evidence="5">
    <location>
        <begin position="101"/>
        <end position="121"/>
    </location>
</feature>
<feature type="domain" description="PDZ" evidence="6">
    <location>
        <begin position="103"/>
        <end position="196"/>
    </location>
</feature>
<dbReference type="InterPro" id="IPR001478">
    <property type="entry name" value="PDZ"/>
</dbReference>
<keyword evidence="3" id="KW-0143">Chaperone</keyword>
<dbReference type="InterPro" id="IPR035269">
    <property type="entry name" value="PSMD9"/>
</dbReference>
<comment type="similarity">
    <text evidence="1">Belongs to the proteasome subunit p27 family.</text>
</comment>
<dbReference type="InterPro" id="IPR040815">
    <property type="entry name" value="Nas2_N"/>
</dbReference>
<dbReference type="Pfam" id="PF18265">
    <property type="entry name" value="Nas2_N"/>
    <property type="match status" value="1"/>
</dbReference>
<dbReference type="GO" id="GO:0070682">
    <property type="term" value="P:proteasome regulatory particle assembly"/>
    <property type="evidence" value="ECO:0007669"/>
    <property type="project" value="InterPro"/>
</dbReference>
<keyword evidence="8" id="KW-1185">Reference proteome</keyword>
<sequence>MVGINMNGPARDRVMKLIEDKDKIESEIREHTAVLETNNVGMDDPLVDSEGFPRNDIDVYKVRHARHRIICLQNDHKSLMKLIEKGLAEVHKDLLGSNGEGRAVNGASSSNGHGNGTSSGDTAAAAAAAVEDDKVFAVVGFVHDGSPADIAGLQEHDEILQFGSVNHQNFQDMTQINNIVAHSVGQRVNIKVKRGNNVYNLIVLPRPWQQPGLLGCHIQRKS</sequence>
<dbReference type="GO" id="GO:0005737">
    <property type="term" value="C:cytoplasm"/>
    <property type="evidence" value="ECO:0007669"/>
    <property type="project" value="TreeGrafter"/>
</dbReference>
<dbReference type="Gene3D" id="2.30.42.10">
    <property type="match status" value="1"/>
</dbReference>
<reference evidence="7 8" key="1">
    <citation type="journal article" date="2017" name="BMC Biol.">
        <title>Genomic innovations, transcriptional plasticity and gene loss underlying the evolution and divergence of two highly polyphagous and invasive Helicoverpa pest species.</title>
        <authorList>
            <person name="Pearce S.L."/>
            <person name="Clarke D.F."/>
            <person name="East P.D."/>
            <person name="Elfekih S."/>
            <person name="Gordon K.H."/>
            <person name="Jermiin L.S."/>
            <person name="McGaughran A."/>
            <person name="Oakeshott J.G."/>
            <person name="Papanikolaou A."/>
            <person name="Perera O.P."/>
            <person name="Rane R.V."/>
            <person name="Richards S."/>
            <person name="Tay W.T."/>
            <person name="Walsh T.K."/>
            <person name="Anderson A."/>
            <person name="Anderson C.J."/>
            <person name="Asgari S."/>
            <person name="Board P.G."/>
            <person name="Bretschneider A."/>
            <person name="Campbell P.M."/>
            <person name="Chertemps T."/>
            <person name="Christeller J.T."/>
            <person name="Coppin C.W."/>
            <person name="Downes S.J."/>
            <person name="Duan G."/>
            <person name="Farnsworth C.A."/>
            <person name="Good R.T."/>
            <person name="Han L.B."/>
            <person name="Han Y.C."/>
            <person name="Hatje K."/>
            <person name="Horne I."/>
            <person name="Huang Y.P."/>
            <person name="Hughes D.S."/>
            <person name="Jacquin-Joly E."/>
            <person name="James W."/>
            <person name="Jhangiani S."/>
            <person name="Kollmar M."/>
            <person name="Kuwar S.S."/>
            <person name="Li S."/>
            <person name="Liu N.Y."/>
            <person name="Maibeche M.T."/>
            <person name="Miller J.R."/>
            <person name="Montagne N."/>
            <person name="Perry T."/>
            <person name="Qu J."/>
            <person name="Song S.V."/>
            <person name="Sutton G.G."/>
            <person name="Vogel H."/>
            <person name="Walenz B.P."/>
            <person name="Xu W."/>
            <person name="Zhang H.J."/>
            <person name="Zou Z."/>
            <person name="Batterham P."/>
            <person name="Edwards O.R."/>
            <person name="Feyereisen R."/>
            <person name="Gibbs R.A."/>
            <person name="Heckel D.G."/>
            <person name="McGrath A."/>
            <person name="Robin C."/>
            <person name="Scherer S.E."/>
            <person name="Worley K.C."/>
            <person name="Wu Y.D."/>
        </authorList>
    </citation>
    <scope>NUCLEOTIDE SEQUENCE [LARGE SCALE GENOMIC DNA]</scope>
    <source>
        <strain evidence="7">Harm_GR_Male_#8</strain>
        <tissue evidence="7">Whole organism</tissue>
    </source>
</reference>